<dbReference type="PROSITE" id="PS51846">
    <property type="entry name" value="CNNM"/>
    <property type="match status" value="1"/>
</dbReference>
<dbReference type="SUPFAM" id="SSF54631">
    <property type="entry name" value="CBS-domain pair"/>
    <property type="match status" value="1"/>
</dbReference>
<gene>
    <name evidence="12" type="ORF">DIS07_11650</name>
</gene>
<keyword evidence="5 7" id="KW-0129">CBS domain</keyword>
<name>A0A2U2J8G0_9FLAO</name>
<keyword evidence="2 8" id="KW-0812">Transmembrane</keyword>
<dbReference type="Pfam" id="PF00571">
    <property type="entry name" value="CBS"/>
    <property type="match status" value="1"/>
</dbReference>
<dbReference type="AlphaFoldDB" id="A0A2U2J8G0"/>
<dbReference type="PANTHER" id="PTHR22777:SF4">
    <property type="entry name" value="UPF0053 PROTEIN SLL1254"/>
    <property type="match status" value="1"/>
</dbReference>
<feature type="domain" description="CBS" evidence="10">
    <location>
        <begin position="282"/>
        <end position="340"/>
    </location>
</feature>
<evidence type="ECO:0000256" key="4">
    <source>
        <dbReference type="ARBA" id="ARBA00022989"/>
    </source>
</evidence>
<feature type="transmembrane region" description="Helical" evidence="9">
    <location>
        <begin position="6"/>
        <end position="28"/>
    </location>
</feature>
<dbReference type="InterPro" id="IPR002550">
    <property type="entry name" value="CNNM"/>
</dbReference>
<dbReference type="PANTHER" id="PTHR22777">
    <property type="entry name" value="HEMOLYSIN-RELATED"/>
    <property type="match status" value="1"/>
</dbReference>
<dbReference type="InterPro" id="IPR044751">
    <property type="entry name" value="Ion_transp-like_CBS"/>
</dbReference>
<evidence type="ECO:0000313" key="13">
    <source>
        <dbReference type="Proteomes" id="UP000245670"/>
    </source>
</evidence>
<dbReference type="EMBL" id="QFFG01000005">
    <property type="protein sequence ID" value="PWG04592.1"/>
    <property type="molecule type" value="Genomic_DNA"/>
</dbReference>
<dbReference type="Pfam" id="PF01595">
    <property type="entry name" value="CNNM"/>
    <property type="match status" value="1"/>
</dbReference>
<evidence type="ECO:0000313" key="12">
    <source>
        <dbReference type="EMBL" id="PWG04592.1"/>
    </source>
</evidence>
<evidence type="ECO:0000256" key="3">
    <source>
        <dbReference type="ARBA" id="ARBA00022737"/>
    </source>
</evidence>
<evidence type="ECO:0000256" key="2">
    <source>
        <dbReference type="ARBA" id="ARBA00022692"/>
    </source>
</evidence>
<evidence type="ECO:0000256" key="9">
    <source>
        <dbReference type="SAM" id="Phobius"/>
    </source>
</evidence>
<dbReference type="InterPro" id="IPR046342">
    <property type="entry name" value="CBS_dom_sf"/>
</dbReference>
<evidence type="ECO:0000256" key="8">
    <source>
        <dbReference type="PROSITE-ProRule" id="PRU01193"/>
    </source>
</evidence>
<dbReference type="Proteomes" id="UP000245670">
    <property type="component" value="Unassembled WGS sequence"/>
</dbReference>
<evidence type="ECO:0000256" key="5">
    <source>
        <dbReference type="ARBA" id="ARBA00023122"/>
    </source>
</evidence>
<dbReference type="Gene3D" id="3.10.580.10">
    <property type="entry name" value="CBS-domain"/>
    <property type="match status" value="1"/>
</dbReference>
<comment type="subcellular location">
    <subcellularLocation>
        <location evidence="1">Membrane</location>
        <topology evidence="1">Multi-pass membrane protein</topology>
    </subcellularLocation>
</comment>
<feature type="transmembrane region" description="Helical" evidence="9">
    <location>
        <begin position="58"/>
        <end position="84"/>
    </location>
</feature>
<dbReference type="RefSeq" id="WP_109405432.1">
    <property type="nucleotide sequence ID" value="NZ_QFFG01000005.1"/>
</dbReference>
<evidence type="ECO:0000256" key="7">
    <source>
        <dbReference type="PROSITE-ProRule" id="PRU00703"/>
    </source>
</evidence>
<evidence type="ECO:0000256" key="6">
    <source>
        <dbReference type="ARBA" id="ARBA00023136"/>
    </source>
</evidence>
<keyword evidence="13" id="KW-1185">Reference proteome</keyword>
<protein>
    <submittedName>
        <fullName evidence="12">Hemolysin</fullName>
    </submittedName>
</protein>
<proteinExistence type="predicted"/>
<dbReference type="InterPro" id="IPR000644">
    <property type="entry name" value="CBS_dom"/>
</dbReference>
<feature type="domain" description="CNNM transmembrane" evidence="11">
    <location>
        <begin position="1"/>
        <end position="198"/>
    </location>
</feature>
<evidence type="ECO:0000256" key="1">
    <source>
        <dbReference type="ARBA" id="ARBA00004141"/>
    </source>
</evidence>
<dbReference type="PROSITE" id="PS51371">
    <property type="entry name" value="CBS"/>
    <property type="match status" value="1"/>
</dbReference>
<dbReference type="OrthoDB" id="9798188at2"/>
<organism evidence="12 13">
    <name type="scientific">Polaribacter aquimarinus</name>
    <dbReference type="NCBI Taxonomy" id="2100726"/>
    <lineage>
        <taxon>Bacteria</taxon>
        <taxon>Pseudomonadati</taxon>
        <taxon>Bacteroidota</taxon>
        <taxon>Flavobacteriia</taxon>
        <taxon>Flavobacteriales</taxon>
        <taxon>Flavobacteriaceae</taxon>
    </lineage>
</organism>
<sequence length="369" mass="41185">MSLLIIYAIISIFFSFLCSILEAVLLSITPTFINLKKSEGLEYASELETLKKDVDKPLIAILTINTIAHTVGAILVGVQAKVAYAEIYGTTTRNILGVKFTEDIMVGLVSTIMTILILVASEIIPKTIGATYWKQLANFTSKALKLMIFPLKYSGVLWVLQLTTKLIGGKGHGSVLSRESFLVMADMAEKEGVFKENESKVIRNLIGFKEIQVNDIMTPRSVLKLSDENETIQSFYDAHKTLRFSRIPVFAENPDEITGYFLKDDLYKALIDGKGESKLESIKRTILVTKKDLSIPDLFDKLIKEREHIALVVDEYGSVSGLVSQEDVIETLLGLEIMDESDNIADLQSYARKSWENRAKKMGIIEDGK</sequence>
<keyword evidence="3" id="KW-0677">Repeat</keyword>
<comment type="caution">
    <text evidence="12">The sequence shown here is derived from an EMBL/GenBank/DDBJ whole genome shotgun (WGS) entry which is preliminary data.</text>
</comment>
<feature type="transmembrane region" description="Helical" evidence="9">
    <location>
        <begin position="104"/>
        <end position="124"/>
    </location>
</feature>
<reference evidence="12 13" key="1">
    <citation type="submission" date="2018-05" db="EMBL/GenBank/DDBJ databases">
        <title>Polaribacter aquimarinus sp. nov., isolated from sediment in a sediment of sea.</title>
        <authorList>
            <person name="Lu D."/>
        </authorList>
    </citation>
    <scope>NUCLEOTIDE SEQUENCE [LARGE SCALE GENOMIC DNA]</scope>
    <source>
        <strain evidence="12 13">ZY113</strain>
    </source>
</reference>
<dbReference type="CDD" id="cd04590">
    <property type="entry name" value="CBS_pair_CorC_HlyC_assoc"/>
    <property type="match status" value="1"/>
</dbReference>
<evidence type="ECO:0000259" key="10">
    <source>
        <dbReference type="PROSITE" id="PS51371"/>
    </source>
</evidence>
<accession>A0A2U2J8G0</accession>
<dbReference type="GO" id="GO:0005886">
    <property type="term" value="C:plasma membrane"/>
    <property type="evidence" value="ECO:0007669"/>
    <property type="project" value="TreeGrafter"/>
</dbReference>
<keyword evidence="6 8" id="KW-0472">Membrane</keyword>
<evidence type="ECO:0000259" key="11">
    <source>
        <dbReference type="PROSITE" id="PS51846"/>
    </source>
</evidence>
<keyword evidence="4 8" id="KW-1133">Transmembrane helix</keyword>